<proteinExistence type="predicted"/>
<organism evidence="10 11">
    <name type="scientific">Litorihabitans aurantiacus</name>
    <dbReference type="NCBI Taxonomy" id="1930061"/>
    <lineage>
        <taxon>Bacteria</taxon>
        <taxon>Bacillati</taxon>
        <taxon>Actinomycetota</taxon>
        <taxon>Actinomycetes</taxon>
        <taxon>Micrococcales</taxon>
        <taxon>Beutenbergiaceae</taxon>
        <taxon>Litorihabitans</taxon>
    </lineage>
</organism>
<dbReference type="Pfam" id="PF00361">
    <property type="entry name" value="Proton_antipo_M"/>
    <property type="match status" value="1"/>
</dbReference>
<keyword evidence="3 7" id="KW-0812">Transmembrane</keyword>
<dbReference type="PANTHER" id="PTHR42682:SF4">
    <property type="entry name" value="NADH-UBIQUINONE_PLASTOQUINONE"/>
    <property type="match status" value="1"/>
</dbReference>
<evidence type="ECO:0000256" key="4">
    <source>
        <dbReference type="ARBA" id="ARBA00022989"/>
    </source>
</evidence>
<dbReference type="EMBL" id="BSUM01000001">
    <property type="protein sequence ID" value="GMA31327.1"/>
    <property type="molecule type" value="Genomic_DNA"/>
</dbReference>
<feature type="transmembrane region" description="Helical" evidence="8">
    <location>
        <begin position="169"/>
        <end position="191"/>
    </location>
</feature>
<reference evidence="10" key="1">
    <citation type="journal article" date="2014" name="Int. J. Syst. Evol. Microbiol.">
        <title>Complete genome sequence of Corynebacterium casei LMG S-19264T (=DSM 44701T), isolated from a smear-ripened cheese.</title>
        <authorList>
            <consortium name="US DOE Joint Genome Institute (JGI-PGF)"/>
            <person name="Walter F."/>
            <person name="Albersmeier A."/>
            <person name="Kalinowski J."/>
            <person name="Ruckert C."/>
        </authorList>
    </citation>
    <scope>NUCLEOTIDE SEQUENCE</scope>
    <source>
        <strain evidence="10">NBRC 112290</strain>
    </source>
</reference>
<keyword evidence="11" id="KW-1185">Reference proteome</keyword>
<feature type="transmembrane region" description="Helical" evidence="8">
    <location>
        <begin position="248"/>
        <end position="274"/>
    </location>
</feature>
<feature type="transmembrane region" description="Helical" evidence="8">
    <location>
        <begin position="96"/>
        <end position="117"/>
    </location>
</feature>
<gene>
    <name evidence="10" type="ORF">GCM10025875_13190</name>
</gene>
<keyword evidence="5" id="KW-0560">Oxidoreductase</keyword>
<evidence type="ECO:0000313" key="11">
    <source>
        <dbReference type="Proteomes" id="UP001157161"/>
    </source>
</evidence>
<evidence type="ECO:0000256" key="8">
    <source>
        <dbReference type="SAM" id="Phobius"/>
    </source>
</evidence>
<reference evidence="10" key="2">
    <citation type="submission" date="2023-02" db="EMBL/GenBank/DDBJ databases">
        <authorList>
            <person name="Sun Q."/>
            <person name="Mori K."/>
        </authorList>
    </citation>
    <scope>NUCLEOTIDE SEQUENCE</scope>
    <source>
        <strain evidence="10">NBRC 112290</strain>
    </source>
</reference>
<comment type="caution">
    <text evidence="10">The sequence shown here is derived from an EMBL/GenBank/DDBJ whole genome shotgun (WGS) entry which is preliminary data.</text>
</comment>
<feature type="transmembrane region" description="Helical" evidence="8">
    <location>
        <begin position="137"/>
        <end position="157"/>
    </location>
</feature>
<dbReference type="GO" id="GO:0005886">
    <property type="term" value="C:plasma membrane"/>
    <property type="evidence" value="ECO:0007669"/>
    <property type="project" value="UniProtKB-SubCell"/>
</dbReference>
<dbReference type="Proteomes" id="UP001157161">
    <property type="component" value="Unassembled WGS sequence"/>
</dbReference>
<dbReference type="InterPro" id="IPR052175">
    <property type="entry name" value="ComplexI-like_HydComp"/>
</dbReference>
<sequence length="289" mass="29206">MVLVLCAVGLGAKIALVPLHSWLPVAHPAAPAAVSAVLSALVIKASLVVLWRVWFQLAPGTPAAARVGTAVAALGAVAVVAGAVMALRRRRLKQIVAYSTVSQVGYLVLVLALAAPLDGVLDDAAVAGWSGGVTMAVAHGLAKAAMFLAAGTLALAYGSDRLEGLRGAVTRMPMTVAALAIAGVSLAGLPPTLGFVPKWQLLTSAVASDEWWWFLPLLVGGLLAFAYTAAMVRATFNVPGEPDVPRPAVAVGGVLTIVPFVLALLALVLGLAAAPLVEVLEAGFVGGAQ</sequence>
<comment type="subcellular location">
    <subcellularLocation>
        <location evidence="1">Cell membrane</location>
        <topology evidence="1">Multi-pass membrane protein</topology>
    </subcellularLocation>
    <subcellularLocation>
        <location evidence="7">Membrane</location>
        <topology evidence="7">Multi-pass membrane protein</topology>
    </subcellularLocation>
</comment>
<feature type="transmembrane region" description="Helical" evidence="8">
    <location>
        <begin position="63"/>
        <end position="84"/>
    </location>
</feature>
<keyword evidence="2" id="KW-1003">Cell membrane</keyword>
<evidence type="ECO:0000256" key="3">
    <source>
        <dbReference type="ARBA" id="ARBA00022692"/>
    </source>
</evidence>
<keyword evidence="4 8" id="KW-1133">Transmembrane helix</keyword>
<dbReference type="PANTHER" id="PTHR42682">
    <property type="entry name" value="HYDROGENASE-4 COMPONENT F"/>
    <property type="match status" value="1"/>
</dbReference>
<name>A0AA37UY90_9MICO</name>
<dbReference type="GO" id="GO:0016491">
    <property type="term" value="F:oxidoreductase activity"/>
    <property type="evidence" value="ECO:0007669"/>
    <property type="project" value="UniProtKB-KW"/>
</dbReference>
<accession>A0AA37UY90</accession>
<evidence type="ECO:0000313" key="10">
    <source>
        <dbReference type="EMBL" id="GMA31327.1"/>
    </source>
</evidence>
<evidence type="ECO:0000256" key="6">
    <source>
        <dbReference type="ARBA" id="ARBA00023136"/>
    </source>
</evidence>
<feature type="domain" description="NADH:quinone oxidoreductase/Mrp antiporter transmembrane" evidence="9">
    <location>
        <begin position="3"/>
        <end position="219"/>
    </location>
</feature>
<dbReference type="InterPro" id="IPR001750">
    <property type="entry name" value="ND/Mrp_TM"/>
</dbReference>
<evidence type="ECO:0000256" key="7">
    <source>
        <dbReference type="RuleBase" id="RU000320"/>
    </source>
</evidence>
<keyword evidence="6 8" id="KW-0472">Membrane</keyword>
<evidence type="ECO:0000256" key="1">
    <source>
        <dbReference type="ARBA" id="ARBA00004651"/>
    </source>
</evidence>
<evidence type="ECO:0000256" key="5">
    <source>
        <dbReference type="ARBA" id="ARBA00023002"/>
    </source>
</evidence>
<protein>
    <recommendedName>
        <fullName evidence="9">NADH:quinone oxidoreductase/Mrp antiporter transmembrane domain-containing protein</fullName>
    </recommendedName>
</protein>
<dbReference type="AlphaFoldDB" id="A0AA37UY90"/>
<feature type="transmembrane region" description="Helical" evidence="8">
    <location>
        <begin position="211"/>
        <end position="236"/>
    </location>
</feature>
<evidence type="ECO:0000256" key="2">
    <source>
        <dbReference type="ARBA" id="ARBA00022475"/>
    </source>
</evidence>
<evidence type="ECO:0000259" key="9">
    <source>
        <dbReference type="Pfam" id="PF00361"/>
    </source>
</evidence>